<sequence length="208" mass="22988">MTKNRERLNTYLIPGAFLVLFVGGLGGWFWWSSRQFEHPADHWIAKANGKARTWADDAELSVIEGYYVRPDGVADLPNPGDSGWRLVFRSEALASGESSPPAESTIPGAPPSPSTPKYACFAYTVGRGSARSRNLVRTNSAPVRCPEGLKQQSSEPPRCSVEEVWRRAEQRGAPNPGLATVAASVQGDEWRWSFRIPDHVEFEILDDC</sequence>
<name>A0A2S9XUJ6_9BACT</name>
<dbReference type="AlphaFoldDB" id="A0A2S9XUJ6"/>
<evidence type="ECO:0000313" key="2">
    <source>
        <dbReference type="EMBL" id="PRP96549.1"/>
    </source>
</evidence>
<evidence type="ECO:0000313" key="3">
    <source>
        <dbReference type="Proteomes" id="UP000237968"/>
    </source>
</evidence>
<proteinExistence type="predicted"/>
<protein>
    <submittedName>
        <fullName evidence="2">Uncharacterized protein</fullName>
    </submittedName>
</protein>
<keyword evidence="1" id="KW-0812">Transmembrane</keyword>
<gene>
    <name evidence="2" type="ORF">ENSA5_36250</name>
</gene>
<dbReference type="Proteomes" id="UP000237968">
    <property type="component" value="Unassembled WGS sequence"/>
</dbReference>
<comment type="caution">
    <text evidence="2">The sequence shown here is derived from an EMBL/GenBank/DDBJ whole genome shotgun (WGS) entry which is preliminary data.</text>
</comment>
<dbReference type="RefSeq" id="WP_106392966.1">
    <property type="nucleotide sequence ID" value="NZ_PVNK01000165.1"/>
</dbReference>
<feature type="transmembrane region" description="Helical" evidence="1">
    <location>
        <begin position="12"/>
        <end position="31"/>
    </location>
</feature>
<evidence type="ECO:0000256" key="1">
    <source>
        <dbReference type="SAM" id="Phobius"/>
    </source>
</evidence>
<keyword evidence="1" id="KW-1133">Transmembrane helix</keyword>
<dbReference type="EMBL" id="PVNK01000165">
    <property type="protein sequence ID" value="PRP96549.1"/>
    <property type="molecule type" value="Genomic_DNA"/>
</dbReference>
<keyword evidence="3" id="KW-1185">Reference proteome</keyword>
<keyword evidence="1" id="KW-0472">Membrane</keyword>
<reference evidence="2 3" key="1">
    <citation type="submission" date="2018-03" db="EMBL/GenBank/DDBJ databases">
        <title>Draft Genome Sequences of the Obligatory Marine Myxobacteria Enhygromyxa salina SWB005.</title>
        <authorList>
            <person name="Poehlein A."/>
            <person name="Moghaddam J.A."/>
            <person name="Harms H."/>
            <person name="Alanjari M."/>
            <person name="Koenig G.M."/>
            <person name="Daniel R."/>
            <person name="Schaeberle T.F."/>
        </authorList>
    </citation>
    <scope>NUCLEOTIDE SEQUENCE [LARGE SCALE GENOMIC DNA]</scope>
    <source>
        <strain evidence="2 3">SWB005</strain>
    </source>
</reference>
<organism evidence="2 3">
    <name type="scientific">Enhygromyxa salina</name>
    <dbReference type="NCBI Taxonomy" id="215803"/>
    <lineage>
        <taxon>Bacteria</taxon>
        <taxon>Pseudomonadati</taxon>
        <taxon>Myxococcota</taxon>
        <taxon>Polyangia</taxon>
        <taxon>Nannocystales</taxon>
        <taxon>Nannocystaceae</taxon>
        <taxon>Enhygromyxa</taxon>
    </lineage>
</organism>
<accession>A0A2S9XUJ6</accession>